<evidence type="ECO:0000313" key="1">
    <source>
        <dbReference type="EMBL" id="RXH99678.1"/>
    </source>
</evidence>
<dbReference type="Proteomes" id="UP000290289">
    <property type="component" value="Chromosome 5"/>
</dbReference>
<sequence>MHVYPGVQLQMTTQLFTERNCSLEFREYLILNSIMQRGIGSWRRSEVRLRRQLELPTLITVTCKNNLRLWSESRTRFHRIFAFKFNCAQEDDCAYCHYYCQWSIITSKKKCSLGVSWRMQRLFGPLIHP</sequence>
<accession>A0A498JUY2</accession>
<dbReference type="EMBL" id="RDQH01000331">
    <property type="protein sequence ID" value="RXH99678.1"/>
    <property type="molecule type" value="Genomic_DNA"/>
</dbReference>
<reference evidence="1 2" key="1">
    <citation type="submission" date="2018-10" db="EMBL/GenBank/DDBJ databases">
        <title>A high-quality apple genome assembly.</title>
        <authorList>
            <person name="Hu J."/>
        </authorList>
    </citation>
    <scope>NUCLEOTIDE SEQUENCE [LARGE SCALE GENOMIC DNA]</scope>
    <source>
        <strain evidence="2">cv. HFTH1</strain>
        <tissue evidence="1">Young leaf</tissue>
    </source>
</reference>
<proteinExistence type="predicted"/>
<organism evidence="1 2">
    <name type="scientific">Malus domestica</name>
    <name type="common">Apple</name>
    <name type="synonym">Pyrus malus</name>
    <dbReference type="NCBI Taxonomy" id="3750"/>
    <lineage>
        <taxon>Eukaryota</taxon>
        <taxon>Viridiplantae</taxon>
        <taxon>Streptophyta</taxon>
        <taxon>Embryophyta</taxon>
        <taxon>Tracheophyta</taxon>
        <taxon>Spermatophyta</taxon>
        <taxon>Magnoliopsida</taxon>
        <taxon>eudicotyledons</taxon>
        <taxon>Gunneridae</taxon>
        <taxon>Pentapetalae</taxon>
        <taxon>rosids</taxon>
        <taxon>fabids</taxon>
        <taxon>Rosales</taxon>
        <taxon>Rosaceae</taxon>
        <taxon>Amygdaloideae</taxon>
        <taxon>Maleae</taxon>
        <taxon>Malus</taxon>
    </lineage>
</organism>
<comment type="caution">
    <text evidence="1">The sequence shown here is derived from an EMBL/GenBank/DDBJ whole genome shotgun (WGS) entry which is preliminary data.</text>
</comment>
<evidence type="ECO:0000313" key="2">
    <source>
        <dbReference type="Proteomes" id="UP000290289"/>
    </source>
</evidence>
<gene>
    <name evidence="1" type="ORF">DVH24_021480</name>
</gene>
<keyword evidence="2" id="KW-1185">Reference proteome</keyword>
<name>A0A498JUY2_MALDO</name>
<dbReference type="AlphaFoldDB" id="A0A498JUY2"/>
<protein>
    <submittedName>
        <fullName evidence="1">Uncharacterized protein</fullName>
    </submittedName>
</protein>